<dbReference type="STRING" id="63737.Npun_R0667"/>
<gene>
    <name evidence="3" type="ordered locus">Npun_R0667</name>
</gene>
<evidence type="ECO:0000256" key="1">
    <source>
        <dbReference type="SAM" id="MobiDB-lite"/>
    </source>
</evidence>
<dbReference type="OrthoDB" id="1426235at2"/>
<dbReference type="HOGENOM" id="CLU_1123625_0_0_3"/>
<dbReference type="Proteomes" id="UP000001191">
    <property type="component" value="Chromosome"/>
</dbReference>
<dbReference type="GO" id="GO:0007165">
    <property type="term" value="P:signal transduction"/>
    <property type="evidence" value="ECO:0007669"/>
    <property type="project" value="InterPro"/>
</dbReference>
<dbReference type="InterPro" id="IPR035897">
    <property type="entry name" value="Toll_tir_struct_dom_sf"/>
</dbReference>
<dbReference type="SUPFAM" id="SSF52200">
    <property type="entry name" value="Toll/Interleukin receptor TIR domain"/>
    <property type="match status" value="1"/>
</dbReference>
<dbReference type="AlphaFoldDB" id="B2J9C0"/>
<dbReference type="EnsemblBacteria" id="ACC79419">
    <property type="protein sequence ID" value="ACC79419"/>
    <property type="gene ID" value="Npun_R0667"/>
</dbReference>
<evidence type="ECO:0000313" key="3">
    <source>
        <dbReference type="EMBL" id="ACC79419.1"/>
    </source>
</evidence>
<proteinExistence type="predicted"/>
<dbReference type="eggNOG" id="COG4995">
    <property type="taxonomic scope" value="Bacteria"/>
</dbReference>
<dbReference type="Gene3D" id="3.40.50.10140">
    <property type="entry name" value="Toll/interleukin-1 receptor homology (TIR) domain"/>
    <property type="match status" value="1"/>
</dbReference>
<protein>
    <submittedName>
        <fullName evidence="3">TIR protein</fullName>
    </submittedName>
</protein>
<dbReference type="EMBL" id="CP001037">
    <property type="protein sequence ID" value="ACC79419.1"/>
    <property type="molecule type" value="Genomic_DNA"/>
</dbReference>
<reference evidence="4" key="1">
    <citation type="submission" date="2008-04" db="EMBL/GenBank/DDBJ databases">
        <title>Complete sequence of chromosome of Nostoc punctiforme ATCC 29133.</title>
        <authorList>
            <consortium name="US DOE Joint Genome Institute"/>
            <person name="Copeland A."/>
            <person name="Lucas S."/>
            <person name="Lapidus A."/>
            <person name="Glavina del Rio T."/>
            <person name="Dalin E."/>
            <person name="Tice H."/>
            <person name="Pitluck S."/>
            <person name="Chain P."/>
            <person name="Malfatti S."/>
            <person name="Shin M."/>
            <person name="Vergez L."/>
            <person name="Schmutz J."/>
            <person name="Larimer F."/>
            <person name="Land M."/>
            <person name="Hauser L."/>
            <person name="Kyrpides N."/>
            <person name="Kim E."/>
            <person name="Meeks J.C."/>
            <person name="Elhai J."/>
            <person name="Campbell E.L."/>
            <person name="Thiel T."/>
            <person name="Longmire J."/>
            <person name="Potts M."/>
            <person name="Atlas R."/>
        </authorList>
    </citation>
    <scope>NUCLEOTIDE SEQUENCE [LARGE SCALE GENOMIC DNA]</scope>
    <source>
        <strain evidence="4">ATCC 29133 / PCC 73102</strain>
    </source>
</reference>
<feature type="region of interest" description="Disordered" evidence="1">
    <location>
        <begin position="148"/>
        <end position="190"/>
    </location>
</feature>
<dbReference type="eggNOG" id="COG1672">
    <property type="taxonomic scope" value="Bacteria"/>
</dbReference>
<sequence length="247" mass="28150">MSNAVKVFFSYSHKDEALRDELATHLSMMKRQGVIEAWHDREISAGREWANEIDDNLDIADIILLLVSANFLASDYCYDKEMTRAMERHETREARVIPIILKPADWNGAPFGKLQALPKNAKPVTTWQDQDEAFLNVAQGIRRVVEEMAKSNTSSSTPAKNTTPATSSPSATSGVLTERQRRRWEQERDSVQEQYDLVSKKLGLLGKAYAIETDVSTKLKLEVQIQDTQTEQNRLDRQLEEIEQKLL</sequence>
<evidence type="ECO:0000313" key="4">
    <source>
        <dbReference type="Proteomes" id="UP000001191"/>
    </source>
</evidence>
<evidence type="ECO:0000259" key="2">
    <source>
        <dbReference type="PROSITE" id="PS50104"/>
    </source>
</evidence>
<organism evidence="3 4">
    <name type="scientific">Nostoc punctiforme (strain ATCC 29133 / PCC 73102)</name>
    <dbReference type="NCBI Taxonomy" id="63737"/>
    <lineage>
        <taxon>Bacteria</taxon>
        <taxon>Bacillati</taxon>
        <taxon>Cyanobacteriota</taxon>
        <taxon>Cyanophyceae</taxon>
        <taxon>Nostocales</taxon>
        <taxon>Nostocaceae</taxon>
        <taxon>Nostoc</taxon>
    </lineage>
</organism>
<dbReference type="InterPro" id="IPR000157">
    <property type="entry name" value="TIR_dom"/>
</dbReference>
<dbReference type="PhylomeDB" id="B2J9C0"/>
<name>B2J9C0_NOSP7</name>
<dbReference type="SMART" id="SM00255">
    <property type="entry name" value="TIR"/>
    <property type="match status" value="1"/>
</dbReference>
<feature type="domain" description="TIR" evidence="2">
    <location>
        <begin position="3"/>
        <end position="145"/>
    </location>
</feature>
<reference evidence="3 4" key="2">
    <citation type="journal article" date="2013" name="Plant Physiol.">
        <title>A Nostoc punctiforme Sugar Transporter Necessary to Establish a Cyanobacterium-Plant Symbiosis.</title>
        <authorList>
            <person name="Ekman M."/>
            <person name="Picossi S."/>
            <person name="Campbell E.L."/>
            <person name="Meeks J.C."/>
            <person name="Flores E."/>
        </authorList>
    </citation>
    <scope>NUCLEOTIDE SEQUENCE [LARGE SCALE GENOMIC DNA]</scope>
    <source>
        <strain evidence="4">ATCC 29133 / PCC 73102</strain>
    </source>
</reference>
<dbReference type="PROSITE" id="PS50104">
    <property type="entry name" value="TIR"/>
    <property type="match status" value="1"/>
</dbReference>
<dbReference type="RefSeq" id="WP_012407444.1">
    <property type="nucleotide sequence ID" value="NC_010628.1"/>
</dbReference>
<accession>B2J9C0</accession>
<dbReference type="Pfam" id="PF13676">
    <property type="entry name" value="TIR_2"/>
    <property type="match status" value="1"/>
</dbReference>
<feature type="compositionally biased region" description="Low complexity" evidence="1">
    <location>
        <begin position="150"/>
        <end position="173"/>
    </location>
</feature>
<keyword evidence="4" id="KW-1185">Reference proteome</keyword>
<dbReference type="KEGG" id="npu:Npun_R0667"/>